<dbReference type="SUPFAM" id="SSF54593">
    <property type="entry name" value="Glyoxalase/Bleomycin resistance protein/Dihydroxybiphenyl dioxygenase"/>
    <property type="match status" value="1"/>
</dbReference>
<dbReference type="PANTHER" id="PTHR33990">
    <property type="entry name" value="PROTEIN YJDN-RELATED"/>
    <property type="match status" value="1"/>
</dbReference>
<dbReference type="EMBL" id="JABEND010000001">
    <property type="protein sequence ID" value="NNG34662.1"/>
    <property type="molecule type" value="Genomic_DNA"/>
</dbReference>
<dbReference type="Gene3D" id="3.10.180.10">
    <property type="entry name" value="2,3-Dihydroxybiphenyl 1,2-Dioxygenase, domain 1"/>
    <property type="match status" value="1"/>
</dbReference>
<organism evidence="2 3">
    <name type="scientific">Nakamurella aerolata</name>
    <dbReference type="NCBI Taxonomy" id="1656892"/>
    <lineage>
        <taxon>Bacteria</taxon>
        <taxon>Bacillati</taxon>
        <taxon>Actinomycetota</taxon>
        <taxon>Actinomycetes</taxon>
        <taxon>Nakamurellales</taxon>
        <taxon>Nakamurellaceae</taxon>
        <taxon>Nakamurella</taxon>
    </lineage>
</organism>
<dbReference type="InterPro" id="IPR009725">
    <property type="entry name" value="3_dmu_93_MTrfase"/>
</dbReference>
<dbReference type="Proteomes" id="UP000562984">
    <property type="component" value="Unassembled WGS sequence"/>
</dbReference>
<dbReference type="CDD" id="cd06588">
    <property type="entry name" value="PhnB_like"/>
    <property type="match status" value="1"/>
</dbReference>
<reference evidence="2 3" key="1">
    <citation type="submission" date="2020-05" db="EMBL/GenBank/DDBJ databases">
        <title>Nakamurella sp. DB0629 isolated from air conditioner.</title>
        <authorList>
            <person name="Kim D.H."/>
            <person name="Kim D.-U."/>
        </authorList>
    </citation>
    <scope>NUCLEOTIDE SEQUENCE [LARGE SCALE GENOMIC DNA]</scope>
    <source>
        <strain evidence="2 3">DB0629</strain>
    </source>
</reference>
<evidence type="ECO:0000313" key="3">
    <source>
        <dbReference type="Proteomes" id="UP000562984"/>
    </source>
</evidence>
<evidence type="ECO:0000259" key="1">
    <source>
        <dbReference type="Pfam" id="PF06983"/>
    </source>
</evidence>
<protein>
    <submittedName>
        <fullName evidence="2">VOC family protein</fullName>
    </submittedName>
</protein>
<dbReference type="PIRSF" id="PIRSF021700">
    <property type="entry name" value="3_dmu_93_MTrfase"/>
    <property type="match status" value="1"/>
</dbReference>
<name>A0A849ACS7_9ACTN</name>
<keyword evidence="3" id="KW-1185">Reference proteome</keyword>
<proteinExistence type="predicted"/>
<dbReference type="RefSeq" id="WP_171198260.1">
    <property type="nucleotide sequence ID" value="NZ_JABEND010000001.1"/>
</dbReference>
<accession>A0A849ACS7</accession>
<dbReference type="PANTHER" id="PTHR33990:SF2">
    <property type="entry name" value="PHNB-LIKE DOMAIN-CONTAINING PROTEIN"/>
    <property type="match status" value="1"/>
</dbReference>
<gene>
    <name evidence="2" type="ORF">HKD39_02775</name>
</gene>
<comment type="caution">
    <text evidence="2">The sequence shown here is derived from an EMBL/GenBank/DDBJ whole genome shotgun (WGS) entry which is preliminary data.</text>
</comment>
<sequence length="188" mass="20028">MTTSASTTPTSAPASAATSTKPKLVPCLWFNMNAEEAVQFYAGIIPDTKVIATSYYTDNMPLPDGTVLTVEFELAGQRYTALNGGDQFPFTEAISLQLYVDDQAELDRYWAALTADGGSEGPCGWLKDKYGLSWQIVPTAIEQWINDPDRERAAAVAGALMKMHKIDIAALQAAADNASAASAPVSSA</sequence>
<feature type="domain" description="PhnB-like" evidence="1">
    <location>
        <begin position="23"/>
        <end position="137"/>
    </location>
</feature>
<dbReference type="InterPro" id="IPR028973">
    <property type="entry name" value="PhnB-like"/>
</dbReference>
<dbReference type="AlphaFoldDB" id="A0A849ACS7"/>
<dbReference type="Pfam" id="PF06983">
    <property type="entry name" value="3-dmu-9_3-mt"/>
    <property type="match status" value="1"/>
</dbReference>
<evidence type="ECO:0000313" key="2">
    <source>
        <dbReference type="EMBL" id="NNG34662.1"/>
    </source>
</evidence>
<dbReference type="InterPro" id="IPR029068">
    <property type="entry name" value="Glyas_Bleomycin-R_OHBP_Dase"/>
</dbReference>